<evidence type="ECO:0000313" key="7">
    <source>
        <dbReference type="Proteomes" id="UP001597319"/>
    </source>
</evidence>
<feature type="chain" id="PRO_5047502671" evidence="3">
    <location>
        <begin position="21"/>
        <end position="1104"/>
    </location>
</feature>
<dbReference type="InterPro" id="IPR036116">
    <property type="entry name" value="FN3_sf"/>
</dbReference>
<dbReference type="Gene3D" id="2.60.120.200">
    <property type="match status" value="1"/>
</dbReference>
<gene>
    <name evidence="6" type="ORF">ACFSR1_05875</name>
</gene>
<dbReference type="SMART" id="SM00060">
    <property type="entry name" value="FN3"/>
    <property type="match status" value="1"/>
</dbReference>
<sequence length="1104" mass="116130">MKTRLSLIMGLFMISLGFSQNPWTRTNTNLKSSNVISTKKDLPTNTLFNLDVNSIQKMLADSPLRGKSSTSSIIIPLPNADGTMESYRVMEAPVFSDELSAKYPGIKSYAGQSIDNPTARVRFSVSPLGLQSMRLGGDAAVFIEPISLDGSIYTIYTRDQKSASIEKFECLVDGNTPNLSNAASFNNKNADDSTLRTYRIAVSTNGEYTQFHGGTKAGALAAINTTMTRVNGIFESDFAVTMVVIGNTDDVIYTNPSTDPYTGSFNSQLQSTLTSVIGEANYDIGHLFAKAGDNGNAGCIGCVCVNGSKGSAFTSRSTPVGDAFDVDYVAHEIGHQFGANHTFSFRNEGTNAHFEPGSGTTIMGYAGITGATDVQQNSDPYFHFFSIEQVTNYVKSTSCQTNTNTGNSIPTANAGSNHTIPRGTPFVLEGQASDANSGDVLTYCWEQRDENNAATTYPSVTGTSGVAFRSFNPTTSNKRYFPRLSTVKTGATSWQWEAVPNVTRTLNFRLTVRDNRAGGAGNNSDDMSVSVTANAGPFVVNSPNTNVSWSANAIETVTWDVAGTTGNGINAANVDILLSTDGGDTYPIALATGVPNDGSHNITVPNVQGTQNRIMVKGSGNIFFDISNTNFEISGVVTPDTEAPSTPSSLTASNTTTSTTDLSWNASTDNVAVTGYDVYRGNTVVATIAGTSYTATGLSPETAYSFRVKAKDAAGNESSFSNTVNVTTEAGTPNTGCTGGISSFPYSEGFETGLGSWSQASGDDINWTRDANGTPSRNTGPSSATEGSFYMYIEASGNGNGYPNKRAILNSPCFDLTGTSQATFTFQYHMYGSSMGTLTLEASNDNGATWTSLWSKSGNQGNSWESASVDLASLTGAGVQLRFNGITSSSWAGDMTVDDISLTTGTVTPPSCTDVTLSITLDNYPEETSWQIVNSSNQVVASGGTYGSQPDGSTITVTECLNAGSYTFTINDSYGDGICCSYGNGSYALTAGSTTLASGGAFGGSESTTFSVGGSARGPEVESFTTTEAIQIGAYPNPVGSNGILNIVTPNAKTAYTLYDLQGRRVSQGNVTNKIINVNGIQTGSYILSLDIAGKLSNHAIIIK</sequence>
<accession>A0ABW5LBM1</accession>
<dbReference type="SMART" id="SM00137">
    <property type="entry name" value="MAM"/>
    <property type="match status" value="1"/>
</dbReference>
<evidence type="ECO:0000256" key="3">
    <source>
        <dbReference type="SAM" id="SignalP"/>
    </source>
</evidence>
<dbReference type="Gene3D" id="2.60.40.10">
    <property type="entry name" value="Immunoglobulins"/>
    <property type="match status" value="2"/>
</dbReference>
<dbReference type="NCBIfam" id="TIGR04183">
    <property type="entry name" value="Por_Secre_tail"/>
    <property type="match status" value="1"/>
</dbReference>
<dbReference type="Pfam" id="PF00629">
    <property type="entry name" value="MAM"/>
    <property type="match status" value="1"/>
</dbReference>
<dbReference type="SUPFAM" id="SSF49265">
    <property type="entry name" value="Fibronectin type III"/>
    <property type="match status" value="1"/>
</dbReference>
<dbReference type="InterPro" id="IPR003961">
    <property type="entry name" value="FN3_dom"/>
</dbReference>
<feature type="region of interest" description="Disordered" evidence="2">
    <location>
        <begin position="638"/>
        <end position="658"/>
    </location>
</feature>
<dbReference type="InterPro" id="IPR051560">
    <property type="entry name" value="MAM_domain-containing"/>
</dbReference>
<evidence type="ECO:0000256" key="1">
    <source>
        <dbReference type="ARBA" id="ARBA00022729"/>
    </source>
</evidence>
<dbReference type="PROSITE" id="PS50853">
    <property type="entry name" value="FN3"/>
    <property type="match status" value="1"/>
</dbReference>
<organism evidence="6 7">
    <name type="scientific">Aquimarina rubra</name>
    <dbReference type="NCBI Taxonomy" id="1920033"/>
    <lineage>
        <taxon>Bacteria</taxon>
        <taxon>Pseudomonadati</taxon>
        <taxon>Bacteroidota</taxon>
        <taxon>Flavobacteriia</taxon>
        <taxon>Flavobacteriales</taxon>
        <taxon>Flavobacteriaceae</taxon>
        <taxon>Aquimarina</taxon>
    </lineage>
</organism>
<keyword evidence="1 3" id="KW-0732">Signal</keyword>
<dbReference type="CDD" id="cd00063">
    <property type="entry name" value="FN3"/>
    <property type="match status" value="1"/>
</dbReference>
<dbReference type="PANTHER" id="PTHR23282:SF101">
    <property type="entry name" value="MAM DOMAIN-CONTAINING PROTEIN"/>
    <property type="match status" value="1"/>
</dbReference>
<feature type="domain" description="MAM" evidence="4">
    <location>
        <begin position="746"/>
        <end position="914"/>
    </location>
</feature>
<dbReference type="Gene3D" id="3.40.390.10">
    <property type="entry name" value="Collagenase (Catalytic Domain)"/>
    <property type="match status" value="1"/>
</dbReference>
<dbReference type="SUPFAM" id="SSF55486">
    <property type="entry name" value="Metalloproteases ('zincins'), catalytic domain"/>
    <property type="match status" value="1"/>
</dbReference>
<dbReference type="Pfam" id="PF00041">
    <property type="entry name" value="fn3"/>
    <property type="match status" value="1"/>
</dbReference>
<dbReference type="SUPFAM" id="SSF49899">
    <property type="entry name" value="Concanavalin A-like lectins/glucanases"/>
    <property type="match status" value="1"/>
</dbReference>
<evidence type="ECO:0000259" key="4">
    <source>
        <dbReference type="PROSITE" id="PS50060"/>
    </source>
</evidence>
<comment type="caution">
    <text evidence="6">The sequence shown here is derived from an EMBL/GenBank/DDBJ whole genome shotgun (WGS) entry which is preliminary data.</text>
</comment>
<feature type="compositionally biased region" description="Low complexity" evidence="2">
    <location>
        <begin position="641"/>
        <end position="658"/>
    </location>
</feature>
<dbReference type="InterPro" id="IPR013320">
    <property type="entry name" value="ConA-like_dom_sf"/>
</dbReference>
<evidence type="ECO:0000259" key="5">
    <source>
        <dbReference type="PROSITE" id="PS50853"/>
    </source>
</evidence>
<dbReference type="RefSeq" id="WP_378290570.1">
    <property type="nucleotide sequence ID" value="NZ_JBHULE010000008.1"/>
</dbReference>
<keyword evidence="7" id="KW-1185">Reference proteome</keyword>
<evidence type="ECO:0000256" key="2">
    <source>
        <dbReference type="SAM" id="MobiDB-lite"/>
    </source>
</evidence>
<name>A0ABW5LBM1_9FLAO</name>
<protein>
    <submittedName>
        <fullName evidence="6">Reprolysin-like metallopeptidase</fullName>
    </submittedName>
</protein>
<dbReference type="PROSITE" id="PS50060">
    <property type="entry name" value="MAM_2"/>
    <property type="match status" value="1"/>
</dbReference>
<proteinExistence type="predicted"/>
<dbReference type="EMBL" id="JBHULE010000008">
    <property type="protein sequence ID" value="MFD2562190.1"/>
    <property type="molecule type" value="Genomic_DNA"/>
</dbReference>
<evidence type="ECO:0000313" key="6">
    <source>
        <dbReference type="EMBL" id="MFD2562190.1"/>
    </source>
</evidence>
<dbReference type="InterPro" id="IPR000998">
    <property type="entry name" value="MAM_dom"/>
</dbReference>
<dbReference type="Proteomes" id="UP001597319">
    <property type="component" value="Unassembled WGS sequence"/>
</dbReference>
<dbReference type="InterPro" id="IPR024079">
    <property type="entry name" value="MetalloPept_cat_dom_sf"/>
</dbReference>
<dbReference type="Pfam" id="PF18962">
    <property type="entry name" value="Por_Secre_tail"/>
    <property type="match status" value="1"/>
</dbReference>
<dbReference type="PANTHER" id="PTHR23282">
    <property type="entry name" value="APICAL ENDOSOMAL GLYCOPROTEIN PRECURSOR"/>
    <property type="match status" value="1"/>
</dbReference>
<dbReference type="InterPro" id="IPR026444">
    <property type="entry name" value="Secre_tail"/>
</dbReference>
<feature type="domain" description="Fibronectin type-III" evidence="5">
    <location>
        <begin position="646"/>
        <end position="731"/>
    </location>
</feature>
<reference evidence="7" key="1">
    <citation type="journal article" date="2019" name="Int. J. Syst. Evol. Microbiol.">
        <title>The Global Catalogue of Microorganisms (GCM) 10K type strain sequencing project: providing services to taxonomists for standard genome sequencing and annotation.</title>
        <authorList>
            <consortium name="The Broad Institute Genomics Platform"/>
            <consortium name="The Broad Institute Genome Sequencing Center for Infectious Disease"/>
            <person name="Wu L."/>
            <person name="Ma J."/>
        </authorList>
    </citation>
    <scope>NUCLEOTIDE SEQUENCE [LARGE SCALE GENOMIC DNA]</scope>
    <source>
        <strain evidence="7">KCTC 52274</strain>
    </source>
</reference>
<dbReference type="InterPro" id="IPR013783">
    <property type="entry name" value="Ig-like_fold"/>
</dbReference>
<dbReference type="Pfam" id="PF13583">
    <property type="entry name" value="Reprolysin_4"/>
    <property type="match status" value="1"/>
</dbReference>
<feature type="signal peptide" evidence="3">
    <location>
        <begin position="1"/>
        <end position="20"/>
    </location>
</feature>
<dbReference type="CDD" id="cd06263">
    <property type="entry name" value="MAM"/>
    <property type="match status" value="1"/>
</dbReference>